<dbReference type="InterPro" id="IPR029753">
    <property type="entry name" value="D-isomer_DH_CS"/>
</dbReference>
<feature type="binding site" evidence="5">
    <location>
        <position position="150"/>
    </location>
    <ligand>
        <name>NAD(+)</name>
        <dbReference type="ChEBI" id="CHEBI:57540"/>
    </ligand>
</feature>
<keyword evidence="3 5" id="KW-0520">NAD</keyword>
<dbReference type="GO" id="GO:0008615">
    <property type="term" value="P:pyridoxine biosynthetic process"/>
    <property type="evidence" value="ECO:0007669"/>
    <property type="project" value="UniProtKB-UniRule"/>
</dbReference>
<dbReference type="Proteomes" id="UP000028252">
    <property type="component" value="Unassembled WGS sequence"/>
</dbReference>
<dbReference type="Gene3D" id="3.30.1370.170">
    <property type="match status" value="1"/>
</dbReference>
<evidence type="ECO:0000259" key="7">
    <source>
        <dbReference type="Pfam" id="PF02826"/>
    </source>
</evidence>
<dbReference type="GO" id="GO:0030267">
    <property type="term" value="F:glyoxylate reductase (NADPH) activity"/>
    <property type="evidence" value="ECO:0007669"/>
    <property type="project" value="TreeGrafter"/>
</dbReference>
<evidence type="ECO:0000259" key="8">
    <source>
        <dbReference type="Pfam" id="PF11890"/>
    </source>
</evidence>
<dbReference type="GO" id="GO:0051287">
    <property type="term" value="F:NAD binding"/>
    <property type="evidence" value="ECO:0007669"/>
    <property type="project" value="InterPro"/>
</dbReference>
<feature type="binding site" evidence="5">
    <location>
        <position position="179"/>
    </location>
    <ligand>
        <name>NAD(+)</name>
        <dbReference type="ChEBI" id="CHEBI:57540"/>
    </ligand>
</feature>
<dbReference type="Pfam" id="PF02826">
    <property type="entry name" value="2-Hacid_dh_C"/>
    <property type="match status" value="1"/>
</dbReference>
<comment type="pathway">
    <text evidence="5">Cofactor biosynthesis; pyridoxine 5'-phosphate biosynthesis; pyridoxine 5'-phosphate from D-erythrose 4-phosphate: step 2/5.</text>
</comment>
<dbReference type="InterPro" id="IPR038251">
    <property type="entry name" value="PdxB_dimer_sf"/>
</dbReference>
<dbReference type="HAMAP" id="MF_01825">
    <property type="entry name" value="PdxB"/>
    <property type="match status" value="1"/>
</dbReference>
<feature type="binding site" evidence="5">
    <location>
        <position position="70"/>
    </location>
    <ligand>
        <name>substrate</name>
    </ligand>
</feature>
<keyword evidence="1 5" id="KW-0963">Cytoplasm</keyword>
<dbReference type="PANTHER" id="PTHR10996:SF178">
    <property type="entry name" value="2-HYDROXYACID DEHYDROGENASE YGL185C-RELATED"/>
    <property type="match status" value="1"/>
</dbReference>
<gene>
    <name evidence="5" type="primary">pdxB</name>
    <name evidence="9" type="ORF">ADIMK_2952</name>
</gene>
<comment type="caution">
    <text evidence="5">Lacks conserved residue(s) required for the propagation of feature annotation.</text>
</comment>
<sequence>MNSRLKILADENIPALDALFADIGEIRRLPGRKLSAADVADSDILLVRSITRVDEPLLSDSRVGFVGTATIGTDHLDTQWLDRRGVRWCSAPGCNADAVVEYVLSALWHLCAQHGVDPLTRTVGVVGAGNVGGRLVSRLRALGLEVLVSDPPRAEREGHEGFVELEELLSRSDLVALHTPLVDDGPYPTRHLLNEGNLELLKPGAVLLNAGRGPVIDNWALIQFMRRRSDVHLVLDVWEEEPLVLPELAEQCVIATPHIAGYSLDGKIRGAWMLYREVCQWLGREVSITLESVLPKPEIEMLGCSGSVDPLKPIALTYDPYRDDRALRETLYLDPEERMLAFDRLRKHYPVRREFSSLQIMGLENKQQAELLLKLGFNVVMA</sequence>
<evidence type="ECO:0000256" key="3">
    <source>
        <dbReference type="ARBA" id="ARBA00023027"/>
    </source>
</evidence>
<reference evidence="9 10" key="1">
    <citation type="submission" date="2014-04" db="EMBL/GenBank/DDBJ databases">
        <title>Marinobacterium kochiensis sp. nov., isolated from sediment sample collected from Kochi backwaters in Kerala, India.</title>
        <authorList>
            <person name="Singh A."/>
            <person name="Pinnaka A.K."/>
        </authorList>
    </citation>
    <scope>NUCLEOTIDE SEQUENCE [LARGE SCALE GENOMIC DNA]</scope>
    <source>
        <strain evidence="9 10">AK27</strain>
    </source>
</reference>
<feature type="active site" evidence="5">
    <location>
        <position position="212"/>
    </location>
</feature>
<evidence type="ECO:0000259" key="6">
    <source>
        <dbReference type="Pfam" id="PF00389"/>
    </source>
</evidence>
<evidence type="ECO:0000256" key="1">
    <source>
        <dbReference type="ARBA" id="ARBA00022490"/>
    </source>
</evidence>
<dbReference type="PROSITE" id="PS00671">
    <property type="entry name" value="D_2_HYDROXYACID_DH_3"/>
    <property type="match status" value="1"/>
</dbReference>
<dbReference type="AlphaFoldDB" id="A0A081FWD8"/>
<dbReference type="Pfam" id="PF11890">
    <property type="entry name" value="DUF3410"/>
    <property type="match status" value="1"/>
</dbReference>
<protein>
    <recommendedName>
        <fullName evidence="5">Erythronate-4-phosphate dehydrogenase</fullName>
        <ecNumber evidence="5">1.1.1.290</ecNumber>
    </recommendedName>
</protein>
<evidence type="ECO:0000256" key="5">
    <source>
        <dbReference type="HAMAP-Rule" id="MF_01825"/>
    </source>
</evidence>
<dbReference type="Gene3D" id="3.40.50.720">
    <property type="entry name" value="NAD(P)-binding Rossmann-like Domain"/>
    <property type="match status" value="2"/>
</dbReference>
<dbReference type="RefSeq" id="WP_197027543.1">
    <property type="nucleotide sequence ID" value="NZ_JMQN01000045.1"/>
</dbReference>
<dbReference type="STRING" id="1232683.ADIMK_2952"/>
<dbReference type="PATRIC" id="fig|1232683.4.peg.2903"/>
<feature type="binding site" evidence="5">
    <location>
        <position position="49"/>
    </location>
    <ligand>
        <name>substrate</name>
    </ligand>
</feature>
<name>A0A081FWD8_9GAMM</name>
<evidence type="ECO:0000256" key="2">
    <source>
        <dbReference type="ARBA" id="ARBA00023002"/>
    </source>
</evidence>
<dbReference type="eggNOG" id="COG0111">
    <property type="taxonomic scope" value="Bacteria"/>
</dbReference>
<dbReference type="PANTHER" id="PTHR10996">
    <property type="entry name" value="2-HYDROXYACID DEHYDROGENASE-RELATED"/>
    <property type="match status" value="1"/>
</dbReference>
<feature type="binding site" evidence="5">
    <location>
        <position position="261"/>
    </location>
    <ligand>
        <name>NAD(+)</name>
        <dbReference type="ChEBI" id="CHEBI:57540"/>
    </ligand>
</feature>
<feature type="binding site" evidence="5">
    <location>
        <position position="262"/>
    </location>
    <ligand>
        <name>substrate</name>
    </ligand>
</feature>
<comment type="function">
    <text evidence="5">Catalyzes the oxidation of erythronate-4-phosphate to 3-hydroxy-2-oxo-4-phosphonooxybutanoate.</text>
</comment>
<dbReference type="InterPro" id="IPR020921">
    <property type="entry name" value="Erythronate-4-P_DHase"/>
</dbReference>
<accession>A0A081FWD8</accession>
<feature type="domain" description="D-isomer specific 2-hydroxyacid dehydrogenase NAD-binding" evidence="7">
    <location>
        <begin position="113"/>
        <end position="260"/>
    </location>
</feature>
<dbReference type="SUPFAM" id="SSF52283">
    <property type="entry name" value="Formate/glycerate dehydrogenase catalytic domain-like"/>
    <property type="match status" value="1"/>
</dbReference>
<dbReference type="CDD" id="cd12158">
    <property type="entry name" value="ErythrP_dh"/>
    <property type="match status" value="1"/>
</dbReference>
<dbReference type="Pfam" id="PF00389">
    <property type="entry name" value="2-Hacid_dh"/>
    <property type="match status" value="1"/>
</dbReference>
<proteinExistence type="inferred from homology"/>
<evidence type="ECO:0000313" key="9">
    <source>
        <dbReference type="EMBL" id="KEA62843.1"/>
    </source>
</evidence>
<comment type="subunit">
    <text evidence="5">Homodimer.</text>
</comment>
<dbReference type="GO" id="GO:0005829">
    <property type="term" value="C:cytosol"/>
    <property type="evidence" value="ECO:0007669"/>
    <property type="project" value="TreeGrafter"/>
</dbReference>
<evidence type="ECO:0000256" key="4">
    <source>
        <dbReference type="ARBA" id="ARBA00023096"/>
    </source>
</evidence>
<dbReference type="GO" id="GO:0016618">
    <property type="term" value="F:hydroxypyruvate reductase [NAD(P)H] activity"/>
    <property type="evidence" value="ECO:0007669"/>
    <property type="project" value="TreeGrafter"/>
</dbReference>
<dbReference type="EMBL" id="JMQN01000045">
    <property type="protein sequence ID" value="KEA62843.1"/>
    <property type="molecule type" value="Genomic_DNA"/>
</dbReference>
<dbReference type="EC" id="1.1.1.290" evidence="5"/>
<dbReference type="InterPro" id="IPR006140">
    <property type="entry name" value="D-isomer_DH_NAD-bd"/>
</dbReference>
<dbReference type="InterPro" id="IPR036291">
    <property type="entry name" value="NAD(P)-bd_dom_sf"/>
</dbReference>
<keyword evidence="4 5" id="KW-0664">Pyridoxine biosynthesis</keyword>
<dbReference type="UniPathway" id="UPA00244">
    <property type="reaction ID" value="UER00310"/>
</dbReference>
<dbReference type="GO" id="GO:0033711">
    <property type="term" value="F:4-phosphoerythronate dehydrogenase activity"/>
    <property type="evidence" value="ECO:0007669"/>
    <property type="project" value="UniProtKB-EC"/>
</dbReference>
<feature type="domain" description="Erythronate-4-phosphate dehydrogenase dimerisation" evidence="8">
    <location>
        <begin position="294"/>
        <end position="376"/>
    </location>
</feature>
<comment type="similarity">
    <text evidence="5">Belongs to the D-isomer specific 2-hydroxyacid dehydrogenase family. PdxB subfamily.</text>
</comment>
<dbReference type="NCBIfam" id="NF001309">
    <property type="entry name" value="PRK00257.1"/>
    <property type="match status" value="1"/>
</dbReference>
<comment type="catalytic activity">
    <reaction evidence="5">
        <text>4-phospho-D-erythronate + NAD(+) = (R)-3-hydroxy-2-oxo-4-phosphooxybutanoate + NADH + H(+)</text>
        <dbReference type="Rhea" id="RHEA:18829"/>
        <dbReference type="ChEBI" id="CHEBI:15378"/>
        <dbReference type="ChEBI" id="CHEBI:57540"/>
        <dbReference type="ChEBI" id="CHEBI:57945"/>
        <dbReference type="ChEBI" id="CHEBI:58538"/>
        <dbReference type="ChEBI" id="CHEBI:58766"/>
        <dbReference type="EC" id="1.1.1.290"/>
    </reaction>
</comment>
<dbReference type="InterPro" id="IPR024531">
    <property type="entry name" value="Erythronate-4-P_DHase_dimer"/>
</dbReference>
<dbReference type="GO" id="GO:0046983">
    <property type="term" value="F:protein dimerization activity"/>
    <property type="evidence" value="ECO:0007669"/>
    <property type="project" value="InterPro"/>
</dbReference>
<keyword evidence="2 5" id="KW-0560">Oxidoreductase</keyword>
<feature type="binding site" evidence="5">
    <location>
        <position position="236"/>
    </location>
    <ligand>
        <name>NAD(+)</name>
        <dbReference type="ChEBI" id="CHEBI:57540"/>
    </ligand>
</feature>
<organism evidence="9 10">
    <name type="scientific">Marinobacterium lacunae</name>
    <dbReference type="NCBI Taxonomy" id="1232683"/>
    <lineage>
        <taxon>Bacteria</taxon>
        <taxon>Pseudomonadati</taxon>
        <taxon>Pseudomonadota</taxon>
        <taxon>Gammaproteobacteria</taxon>
        <taxon>Oceanospirillales</taxon>
        <taxon>Oceanospirillaceae</taxon>
        <taxon>Marinobacterium</taxon>
    </lineage>
</organism>
<comment type="caution">
    <text evidence="9">The sequence shown here is derived from an EMBL/GenBank/DDBJ whole genome shotgun (WGS) entry which is preliminary data.</text>
</comment>
<evidence type="ECO:0000313" key="10">
    <source>
        <dbReference type="Proteomes" id="UP000028252"/>
    </source>
</evidence>
<dbReference type="InterPro" id="IPR006139">
    <property type="entry name" value="D-isomer_2_OHA_DH_cat_dom"/>
</dbReference>
<comment type="subcellular location">
    <subcellularLocation>
        <location evidence="5">Cytoplasm</location>
    </subcellularLocation>
</comment>
<keyword evidence="10" id="KW-1185">Reference proteome</keyword>
<dbReference type="InterPro" id="IPR050223">
    <property type="entry name" value="D-isomer_2-hydroxyacid_DH"/>
</dbReference>
<feature type="active site" description="Proton donor" evidence="5">
    <location>
        <position position="258"/>
    </location>
</feature>
<feature type="domain" description="D-isomer specific 2-hydroxyacid dehydrogenase catalytic" evidence="6">
    <location>
        <begin position="36"/>
        <end position="261"/>
    </location>
</feature>
<dbReference type="SUPFAM" id="SSF51735">
    <property type="entry name" value="NAD(P)-binding Rossmann-fold domains"/>
    <property type="match status" value="1"/>
</dbReference>
<feature type="active site" evidence="5">
    <location>
        <position position="241"/>
    </location>
</feature>